<keyword evidence="3" id="KW-1185">Reference proteome</keyword>
<evidence type="ECO:0000256" key="1">
    <source>
        <dbReference type="SAM" id="MobiDB-lite"/>
    </source>
</evidence>
<proteinExistence type="predicted"/>
<protein>
    <submittedName>
        <fullName evidence="2">Uncharacterized protein</fullName>
    </submittedName>
</protein>
<dbReference type="EMBL" id="JAGFBR010000008">
    <property type="protein sequence ID" value="KAH0463550.1"/>
    <property type="molecule type" value="Genomic_DNA"/>
</dbReference>
<organism evidence="2 3">
    <name type="scientific">Dendrobium chrysotoxum</name>
    <name type="common">Orchid</name>
    <dbReference type="NCBI Taxonomy" id="161865"/>
    <lineage>
        <taxon>Eukaryota</taxon>
        <taxon>Viridiplantae</taxon>
        <taxon>Streptophyta</taxon>
        <taxon>Embryophyta</taxon>
        <taxon>Tracheophyta</taxon>
        <taxon>Spermatophyta</taxon>
        <taxon>Magnoliopsida</taxon>
        <taxon>Liliopsida</taxon>
        <taxon>Asparagales</taxon>
        <taxon>Orchidaceae</taxon>
        <taxon>Epidendroideae</taxon>
        <taxon>Malaxideae</taxon>
        <taxon>Dendrobiinae</taxon>
        <taxon>Dendrobium</taxon>
    </lineage>
</organism>
<sequence length="70" mass="7317">MGAGGASRPEAEWLCPVRCSARGADRCRPSRRQEPGRSTLEEAPSGRSANTARADLASLPGLSRAHCNGP</sequence>
<dbReference type="Proteomes" id="UP000775213">
    <property type="component" value="Unassembled WGS sequence"/>
</dbReference>
<name>A0AAV7H7R3_DENCH</name>
<evidence type="ECO:0000313" key="2">
    <source>
        <dbReference type="EMBL" id="KAH0463550.1"/>
    </source>
</evidence>
<comment type="caution">
    <text evidence="2">The sequence shown here is derived from an EMBL/GenBank/DDBJ whole genome shotgun (WGS) entry which is preliminary data.</text>
</comment>
<reference evidence="2 3" key="1">
    <citation type="journal article" date="2021" name="Hortic Res">
        <title>Chromosome-scale assembly of the Dendrobium chrysotoxum genome enhances the understanding of orchid evolution.</title>
        <authorList>
            <person name="Zhang Y."/>
            <person name="Zhang G.Q."/>
            <person name="Zhang D."/>
            <person name="Liu X.D."/>
            <person name="Xu X.Y."/>
            <person name="Sun W.H."/>
            <person name="Yu X."/>
            <person name="Zhu X."/>
            <person name="Wang Z.W."/>
            <person name="Zhao X."/>
            <person name="Zhong W.Y."/>
            <person name="Chen H."/>
            <person name="Yin W.L."/>
            <person name="Huang T."/>
            <person name="Niu S.C."/>
            <person name="Liu Z.J."/>
        </authorList>
    </citation>
    <scope>NUCLEOTIDE SEQUENCE [LARGE SCALE GENOMIC DNA]</scope>
    <source>
        <strain evidence="2">Lindl</strain>
    </source>
</reference>
<gene>
    <name evidence="2" type="ORF">IEQ34_008132</name>
</gene>
<feature type="compositionally biased region" description="Basic and acidic residues" evidence="1">
    <location>
        <begin position="25"/>
        <end position="35"/>
    </location>
</feature>
<feature type="region of interest" description="Disordered" evidence="1">
    <location>
        <begin position="25"/>
        <end position="70"/>
    </location>
</feature>
<evidence type="ECO:0000313" key="3">
    <source>
        <dbReference type="Proteomes" id="UP000775213"/>
    </source>
</evidence>
<accession>A0AAV7H7R3</accession>
<dbReference type="AlphaFoldDB" id="A0AAV7H7R3"/>